<proteinExistence type="predicted"/>
<sequence>MGKPDTRHLDRQIRETTRKLDAARQRQMWPLNGRERRAILAAMTSVSVKVARHKSTDRDVTKADQAWESAATRLQAEITALETERQNVVNAAAAEKAAKTAKKSSGWW</sequence>
<name>A0A5P2CLR0_STRVZ</name>
<dbReference type="Proteomes" id="UP000324015">
    <property type="component" value="Chromosome"/>
</dbReference>
<accession>A0A5P2CLR0</accession>
<dbReference type="AlphaFoldDB" id="A0A5P2CLR0"/>
<gene>
    <name evidence="1" type="ORF">DEJ49_25120</name>
</gene>
<protein>
    <submittedName>
        <fullName evidence="1">Uncharacterized protein</fullName>
    </submittedName>
</protein>
<organism evidence="1 2">
    <name type="scientific">Streptomyces venezuelae</name>
    <dbReference type="NCBI Taxonomy" id="54571"/>
    <lineage>
        <taxon>Bacteria</taxon>
        <taxon>Bacillati</taxon>
        <taxon>Actinomycetota</taxon>
        <taxon>Actinomycetes</taxon>
        <taxon>Kitasatosporales</taxon>
        <taxon>Streptomycetaceae</taxon>
        <taxon>Streptomyces</taxon>
    </lineage>
</organism>
<dbReference type="RefSeq" id="WP_150186215.1">
    <property type="nucleotide sequence ID" value="NZ_CP029191.1"/>
</dbReference>
<reference evidence="1 2" key="1">
    <citation type="submission" date="2018-05" db="EMBL/GenBank/DDBJ databases">
        <title>Streptomyces venezuelae.</title>
        <authorList>
            <person name="Kim W."/>
            <person name="Lee N."/>
            <person name="Cho B.-K."/>
        </authorList>
    </citation>
    <scope>NUCLEOTIDE SEQUENCE [LARGE SCALE GENOMIC DNA]</scope>
    <source>
        <strain evidence="1 2">ATCC 14585</strain>
    </source>
</reference>
<evidence type="ECO:0000313" key="2">
    <source>
        <dbReference type="Proteomes" id="UP000324015"/>
    </source>
</evidence>
<dbReference type="EMBL" id="CP029191">
    <property type="protein sequence ID" value="QES43836.1"/>
    <property type="molecule type" value="Genomic_DNA"/>
</dbReference>
<evidence type="ECO:0000313" key="1">
    <source>
        <dbReference type="EMBL" id="QES43836.1"/>
    </source>
</evidence>